<sequence length="57" mass="6403">MAVPMLDMAKMTASRADHMAKLAVLDPRKTQVSGVPNTRQIRELAKNCMRHYCNLTS</sequence>
<reference evidence="2" key="1">
    <citation type="journal article" date="2011" name="Nat. Biotechnol.">
        <title>The genomic sequence of the Chinese hamster ovary (CHO)-K1 cell line.</title>
        <authorList>
            <person name="Xu X."/>
            <person name="Nagarajan H."/>
            <person name="Lewis N.E."/>
            <person name="Pan S."/>
            <person name="Cai Z."/>
            <person name="Liu X."/>
            <person name="Chen W."/>
            <person name="Xie M."/>
            <person name="Wang W."/>
            <person name="Hammond S."/>
            <person name="Andersen M.R."/>
            <person name="Neff N."/>
            <person name="Passarelli B."/>
            <person name="Koh W."/>
            <person name="Fan H.C."/>
            <person name="Wang J."/>
            <person name="Gui Y."/>
            <person name="Lee K.H."/>
            <person name="Betenbaugh M.J."/>
            <person name="Quake S.R."/>
            <person name="Famili I."/>
            <person name="Palsson B.O."/>
            <person name="Wang J."/>
        </authorList>
    </citation>
    <scope>NUCLEOTIDE SEQUENCE [LARGE SCALE GENOMIC DNA]</scope>
    <source>
        <strain evidence="2">CHO K1 cell line</strain>
    </source>
</reference>
<evidence type="ECO:0000313" key="1">
    <source>
        <dbReference type="EMBL" id="EGW00263.1"/>
    </source>
</evidence>
<proteinExistence type="predicted"/>
<dbReference type="Proteomes" id="UP000001075">
    <property type="component" value="Unassembled WGS sequence"/>
</dbReference>
<accession>G3HVR1</accession>
<evidence type="ECO:0000313" key="2">
    <source>
        <dbReference type="Proteomes" id="UP000001075"/>
    </source>
</evidence>
<gene>
    <name evidence="1" type="ORF">I79_015052</name>
</gene>
<dbReference type="EMBL" id="JH000792">
    <property type="protein sequence ID" value="EGW00263.1"/>
    <property type="molecule type" value="Genomic_DNA"/>
</dbReference>
<name>G3HVR1_CRIGR</name>
<protein>
    <submittedName>
        <fullName evidence="1">Uncharacterized protein</fullName>
    </submittedName>
</protein>
<organism evidence="1 2">
    <name type="scientific">Cricetulus griseus</name>
    <name type="common">Chinese hamster</name>
    <name type="synonym">Cricetulus barabensis griseus</name>
    <dbReference type="NCBI Taxonomy" id="10029"/>
    <lineage>
        <taxon>Eukaryota</taxon>
        <taxon>Metazoa</taxon>
        <taxon>Chordata</taxon>
        <taxon>Craniata</taxon>
        <taxon>Vertebrata</taxon>
        <taxon>Euteleostomi</taxon>
        <taxon>Mammalia</taxon>
        <taxon>Eutheria</taxon>
        <taxon>Euarchontoglires</taxon>
        <taxon>Glires</taxon>
        <taxon>Rodentia</taxon>
        <taxon>Myomorpha</taxon>
        <taxon>Muroidea</taxon>
        <taxon>Cricetidae</taxon>
        <taxon>Cricetinae</taxon>
        <taxon>Cricetulus</taxon>
    </lineage>
</organism>
<dbReference type="AlphaFoldDB" id="G3HVR1"/>
<dbReference type="InParanoid" id="G3HVR1"/>